<feature type="transmembrane region" description="Helical" evidence="4">
    <location>
        <begin position="107"/>
        <end position="129"/>
    </location>
</feature>
<dbReference type="PANTHER" id="PTHR23521">
    <property type="entry name" value="TRANSPORTER MFS SUPERFAMILY"/>
    <property type="match status" value="1"/>
</dbReference>
<organism evidence="6 7">
    <name type="scientific">Pelagibius litoralis</name>
    <dbReference type="NCBI Taxonomy" id="374515"/>
    <lineage>
        <taxon>Bacteria</taxon>
        <taxon>Pseudomonadati</taxon>
        <taxon>Pseudomonadota</taxon>
        <taxon>Alphaproteobacteria</taxon>
        <taxon>Rhodospirillales</taxon>
        <taxon>Rhodovibrionaceae</taxon>
        <taxon>Pelagibius</taxon>
    </lineage>
</organism>
<feature type="transmembrane region" description="Helical" evidence="4">
    <location>
        <begin position="246"/>
        <end position="267"/>
    </location>
</feature>
<dbReference type="GO" id="GO:0022857">
    <property type="term" value="F:transmembrane transporter activity"/>
    <property type="evidence" value="ECO:0007669"/>
    <property type="project" value="InterPro"/>
</dbReference>
<evidence type="ECO:0000256" key="3">
    <source>
        <dbReference type="ARBA" id="ARBA00023136"/>
    </source>
</evidence>
<protein>
    <submittedName>
        <fullName evidence="6">MFS transporter</fullName>
    </submittedName>
</protein>
<feature type="transmembrane region" description="Helical" evidence="4">
    <location>
        <begin position="300"/>
        <end position="322"/>
    </location>
</feature>
<dbReference type="Gene3D" id="1.20.1250.20">
    <property type="entry name" value="MFS general substrate transporter like domains"/>
    <property type="match status" value="2"/>
</dbReference>
<evidence type="ECO:0000256" key="1">
    <source>
        <dbReference type="ARBA" id="ARBA00022692"/>
    </source>
</evidence>
<reference evidence="6" key="1">
    <citation type="submission" date="2020-03" db="EMBL/GenBank/DDBJ databases">
        <title>Genome of Pelagibius litoralis DSM 21314T.</title>
        <authorList>
            <person name="Wang G."/>
        </authorList>
    </citation>
    <scope>NUCLEOTIDE SEQUENCE</scope>
    <source>
        <strain evidence="6">DSM 21314</strain>
    </source>
</reference>
<dbReference type="AlphaFoldDB" id="A0A967KBQ7"/>
<dbReference type="InterPro" id="IPR020846">
    <property type="entry name" value="MFS_dom"/>
</dbReference>
<keyword evidence="1 4" id="KW-0812">Transmembrane</keyword>
<feature type="transmembrane region" description="Helical" evidence="4">
    <location>
        <begin position="83"/>
        <end position="101"/>
    </location>
</feature>
<gene>
    <name evidence="6" type="ORF">HBA54_21770</name>
</gene>
<proteinExistence type="predicted"/>
<dbReference type="InterPro" id="IPR036259">
    <property type="entry name" value="MFS_trans_sf"/>
</dbReference>
<comment type="caution">
    <text evidence="6">The sequence shown here is derived from an EMBL/GenBank/DDBJ whole genome shotgun (WGS) entry which is preliminary data.</text>
</comment>
<feature type="transmembrane region" description="Helical" evidence="4">
    <location>
        <begin position="15"/>
        <end position="38"/>
    </location>
</feature>
<sequence>MTALAAQAMTARQRALSLTAVIVSTVGLGLSYGVGYPLTALKFEEWGAPGWLIGLAGGMPALAVFLLLPVLPRIIGRIGAVQSMVIGCTLTTLGFLLMPVFQSVEAWILLRFLIGAGMTFPWLVGETWINTVTTESARGRMMALYVMGLFTGYAAGPLVLNAVGTDGFAPYAVGVGAMVATVVPLLAAWNLAPALEPHPQSGLLGAIRLAPIAMIGAFAGGITELGYFSLLPVYALGAGLTGADGLVLLSTLMVGGIVLQFAVGWLCDRVSRDAVMIGMGFVCAVLAIAAAAAIDSQVPRLVLTFLLGGAVLGFYSVGLIVLGTRVPVSELAVANAAFLMIYQAGSVVGPGVAGAAMDLWRPHGFVVAMVVFALAASCATIWLISRRARGRRVRSANPSLCS</sequence>
<keyword evidence="3 4" id="KW-0472">Membrane</keyword>
<keyword evidence="2 4" id="KW-1133">Transmembrane helix</keyword>
<feature type="transmembrane region" description="Helical" evidence="4">
    <location>
        <begin position="50"/>
        <end position="71"/>
    </location>
</feature>
<evidence type="ECO:0000256" key="4">
    <source>
        <dbReference type="SAM" id="Phobius"/>
    </source>
</evidence>
<dbReference type="Proteomes" id="UP000761264">
    <property type="component" value="Unassembled WGS sequence"/>
</dbReference>
<name>A0A967KBQ7_9PROT</name>
<dbReference type="EMBL" id="JAAQPH010000020">
    <property type="protein sequence ID" value="NIA71232.1"/>
    <property type="molecule type" value="Genomic_DNA"/>
</dbReference>
<feature type="transmembrane region" description="Helical" evidence="4">
    <location>
        <begin position="363"/>
        <end position="384"/>
    </location>
</feature>
<dbReference type="InterPro" id="IPR047200">
    <property type="entry name" value="MFS_YcaD-like"/>
</dbReference>
<dbReference type="InterPro" id="IPR011701">
    <property type="entry name" value="MFS"/>
</dbReference>
<dbReference type="Pfam" id="PF07690">
    <property type="entry name" value="MFS_1"/>
    <property type="match status" value="1"/>
</dbReference>
<dbReference type="PANTHER" id="PTHR23521:SF3">
    <property type="entry name" value="MFS TRANSPORTER"/>
    <property type="match status" value="1"/>
</dbReference>
<feature type="transmembrane region" description="Helical" evidence="4">
    <location>
        <begin position="141"/>
        <end position="162"/>
    </location>
</feature>
<dbReference type="GO" id="GO:0005886">
    <property type="term" value="C:plasma membrane"/>
    <property type="evidence" value="ECO:0007669"/>
    <property type="project" value="TreeGrafter"/>
</dbReference>
<evidence type="ECO:0000256" key="2">
    <source>
        <dbReference type="ARBA" id="ARBA00022989"/>
    </source>
</evidence>
<evidence type="ECO:0000259" key="5">
    <source>
        <dbReference type="PROSITE" id="PS50850"/>
    </source>
</evidence>
<feature type="transmembrane region" description="Helical" evidence="4">
    <location>
        <begin position="212"/>
        <end position="234"/>
    </location>
</feature>
<accession>A0A967KBQ7</accession>
<evidence type="ECO:0000313" key="7">
    <source>
        <dbReference type="Proteomes" id="UP000761264"/>
    </source>
</evidence>
<dbReference type="CDD" id="cd17477">
    <property type="entry name" value="MFS_YcaD_like"/>
    <property type="match status" value="1"/>
</dbReference>
<dbReference type="PROSITE" id="PS50850">
    <property type="entry name" value="MFS"/>
    <property type="match status" value="1"/>
</dbReference>
<dbReference type="SUPFAM" id="SSF103473">
    <property type="entry name" value="MFS general substrate transporter"/>
    <property type="match status" value="1"/>
</dbReference>
<dbReference type="RefSeq" id="WP_167228658.1">
    <property type="nucleotide sequence ID" value="NZ_JAAQPH010000020.1"/>
</dbReference>
<feature type="transmembrane region" description="Helical" evidence="4">
    <location>
        <begin position="334"/>
        <end position="357"/>
    </location>
</feature>
<keyword evidence="7" id="KW-1185">Reference proteome</keyword>
<feature type="domain" description="Major facilitator superfamily (MFS) profile" evidence="5">
    <location>
        <begin position="209"/>
        <end position="402"/>
    </location>
</feature>
<evidence type="ECO:0000313" key="6">
    <source>
        <dbReference type="EMBL" id="NIA71232.1"/>
    </source>
</evidence>
<feature type="transmembrane region" description="Helical" evidence="4">
    <location>
        <begin position="168"/>
        <end position="191"/>
    </location>
</feature>
<feature type="transmembrane region" description="Helical" evidence="4">
    <location>
        <begin position="274"/>
        <end position="294"/>
    </location>
</feature>